<evidence type="ECO:0000256" key="4">
    <source>
        <dbReference type="ARBA" id="ARBA00022692"/>
    </source>
</evidence>
<accession>A0A673Y463</accession>
<dbReference type="Pfam" id="PF16959">
    <property type="entry name" value="Collectrin"/>
    <property type="match status" value="1"/>
</dbReference>
<name>A0A673Y463_SALTR</name>
<evidence type="ECO:0000256" key="8">
    <source>
        <dbReference type="ARBA" id="ARBA00023180"/>
    </source>
</evidence>
<keyword evidence="12" id="KW-1185">Reference proteome</keyword>
<dbReference type="AlphaFoldDB" id="A0A673Y463"/>
<proteinExistence type="predicted"/>
<dbReference type="GeneTree" id="ENSGT00940000160862"/>
<organism evidence="11 12">
    <name type="scientific">Salmo trutta</name>
    <name type="common">Brown trout</name>
    <dbReference type="NCBI Taxonomy" id="8032"/>
    <lineage>
        <taxon>Eukaryota</taxon>
        <taxon>Metazoa</taxon>
        <taxon>Chordata</taxon>
        <taxon>Craniata</taxon>
        <taxon>Vertebrata</taxon>
        <taxon>Euteleostomi</taxon>
        <taxon>Actinopterygii</taxon>
        <taxon>Neopterygii</taxon>
        <taxon>Teleostei</taxon>
        <taxon>Protacanthopterygii</taxon>
        <taxon>Salmoniformes</taxon>
        <taxon>Salmonidae</taxon>
        <taxon>Salmoninae</taxon>
        <taxon>Salmo</taxon>
    </lineage>
</organism>
<evidence type="ECO:0000256" key="3">
    <source>
        <dbReference type="ARBA" id="ARBA00022553"/>
    </source>
</evidence>
<dbReference type="PANTHER" id="PTHR46884">
    <property type="entry name" value="COLLECTRIN"/>
    <property type="match status" value="1"/>
</dbReference>
<dbReference type="Proteomes" id="UP000472277">
    <property type="component" value="Chromosome 4"/>
</dbReference>
<evidence type="ECO:0000256" key="7">
    <source>
        <dbReference type="ARBA" id="ARBA00023136"/>
    </source>
</evidence>
<comment type="subcellular location">
    <subcellularLocation>
        <location evidence="1">Cell membrane</location>
        <topology evidence="1">Single-pass type I membrane protein</topology>
    </subcellularLocation>
</comment>
<evidence type="ECO:0000313" key="12">
    <source>
        <dbReference type="Proteomes" id="UP000472277"/>
    </source>
</evidence>
<dbReference type="FunCoup" id="A0A673Y463">
    <property type="interactions" value="1479"/>
</dbReference>
<dbReference type="PROSITE" id="PS52010">
    <property type="entry name" value="COLLECTRIN_LIKE"/>
    <property type="match status" value="1"/>
</dbReference>
<reference evidence="11" key="2">
    <citation type="submission" date="2025-09" db="UniProtKB">
        <authorList>
            <consortium name="Ensembl"/>
        </authorList>
    </citation>
    <scope>IDENTIFICATION</scope>
</reference>
<dbReference type="InterPro" id="IPR031588">
    <property type="entry name" value="Collectrin_dom"/>
</dbReference>
<keyword evidence="6 9" id="KW-1133">Transmembrane helix</keyword>
<evidence type="ECO:0000256" key="9">
    <source>
        <dbReference type="SAM" id="Phobius"/>
    </source>
</evidence>
<evidence type="ECO:0000256" key="1">
    <source>
        <dbReference type="ARBA" id="ARBA00004251"/>
    </source>
</evidence>
<feature type="transmembrane region" description="Helical" evidence="9">
    <location>
        <begin position="203"/>
        <end position="227"/>
    </location>
</feature>
<keyword evidence="8" id="KW-0325">Glycoprotein</keyword>
<protein>
    <submittedName>
        <fullName evidence="11">Collectrin, amino acid transport regulator</fullName>
    </submittedName>
</protein>
<dbReference type="Ensembl" id="ENSSTUT00000030666.1">
    <property type="protein sequence ID" value="ENSSTUP00000029301.1"/>
    <property type="gene ID" value="ENSSTUG00000012672.1"/>
</dbReference>
<dbReference type="InParanoid" id="A0A673Y463"/>
<dbReference type="PANTHER" id="PTHR46884:SF1">
    <property type="entry name" value="COLLECTRIN"/>
    <property type="match status" value="1"/>
</dbReference>
<keyword evidence="7 9" id="KW-0472">Membrane</keyword>
<evidence type="ECO:0000259" key="10">
    <source>
        <dbReference type="PROSITE" id="PS52010"/>
    </source>
</evidence>
<evidence type="ECO:0000256" key="5">
    <source>
        <dbReference type="ARBA" id="ARBA00022729"/>
    </source>
</evidence>
<feature type="domain" description="Collectrin-like" evidence="10">
    <location>
        <begin position="80"/>
        <end position="274"/>
    </location>
</feature>
<dbReference type="InterPro" id="IPR042944">
    <property type="entry name" value="Collectrin"/>
</dbReference>
<keyword evidence="4 9" id="KW-0812">Transmembrane</keyword>
<dbReference type="GO" id="GO:0051957">
    <property type="term" value="P:positive regulation of amino acid transport"/>
    <property type="evidence" value="ECO:0007669"/>
    <property type="project" value="TreeGrafter"/>
</dbReference>
<keyword evidence="5" id="KW-0732">Signal</keyword>
<evidence type="ECO:0000313" key="11">
    <source>
        <dbReference type="Ensembl" id="ENSSTUP00000029301.1"/>
    </source>
</evidence>
<evidence type="ECO:0000256" key="2">
    <source>
        <dbReference type="ARBA" id="ARBA00022475"/>
    </source>
</evidence>
<sequence length="274" mass="31223">MLLHSVEIGPGYSVNLLSCDWSMVVGFGLKSYTFRCYKWNKMNLLSLLSCIPSMEEGCMINSHFLGQRPRHLFVHALSYASNGYRVRLSIKTALGNQAYEWNENEMFLFRATMAFTMRRYYKTETYNVDNIIVCNQTLRVSFWFVVTSPDNSTMLIPQADVEKAVSMSRHRINNAFLLTDRTLEFLGIPPTLAGPVNPDTPPWLIVFGVVIGAVFAGIIALLVSSLLQKRRKEKGMMEDGQDEEDRQMKGVENGNILDGIYNRGFTDDNRFTKL</sequence>
<keyword evidence="3" id="KW-0597">Phosphoprotein</keyword>
<dbReference type="GO" id="GO:0070062">
    <property type="term" value="C:extracellular exosome"/>
    <property type="evidence" value="ECO:0007669"/>
    <property type="project" value="TreeGrafter"/>
</dbReference>
<gene>
    <name evidence="11" type="primary">LOC115192412</name>
</gene>
<keyword evidence="2" id="KW-1003">Cell membrane</keyword>
<reference evidence="11" key="1">
    <citation type="submission" date="2025-08" db="UniProtKB">
        <authorList>
            <consortium name="Ensembl"/>
        </authorList>
    </citation>
    <scope>IDENTIFICATION</scope>
</reference>
<dbReference type="GO" id="GO:0005886">
    <property type="term" value="C:plasma membrane"/>
    <property type="evidence" value="ECO:0007669"/>
    <property type="project" value="UniProtKB-SubCell"/>
</dbReference>
<evidence type="ECO:0000256" key="6">
    <source>
        <dbReference type="ARBA" id="ARBA00022989"/>
    </source>
</evidence>